<dbReference type="SUPFAM" id="SSF56784">
    <property type="entry name" value="HAD-like"/>
    <property type="match status" value="1"/>
</dbReference>
<evidence type="ECO:0000313" key="2">
    <source>
        <dbReference type="Proteomes" id="UP000283492"/>
    </source>
</evidence>
<dbReference type="InterPro" id="IPR023214">
    <property type="entry name" value="HAD_sf"/>
</dbReference>
<reference evidence="1 2" key="1">
    <citation type="submission" date="2018-08" db="EMBL/GenBank/DDBJ databases">
        <title>A genome reference for cultivated species of the human gut microbiota.</title>
        <authorList>
            <person name="Zou Y."/>
            <person name="Xue W."/>
            <person name="Luo G."/>
        </authorList>
    </citation>
    <scope>NUCLEOTIDE SEQUENCE [LARGE SCALE GENOMIC DNA]</scope>
    <source>
        <strain evidence="1 2">AM42-1AC</strain>
    </source>
</reference>
<dbReference type="AlphaFoldDB" id="A0A3R6EPB1"/>
<comment type="caution">
    <text evidence="1">The sequence shown here is derived from an EMBL/GenBank/DDBJ whole genome shotgun (WGS) entry which is preliminary data.</text>
</comment>
<proteinExistence type="predicted"/>
<organism evidence="1 2">
    <name type="scientific">Roseburia inulinivorans</name>
    <dbReference type="NCBI Taxonomy" id="360807"/>
    <lineage>
        <taxon>Bacteria</taxon>
        <taxon>Bacillati</taxon>
        <taxon>Bacillota</taxon>
        <taxon>Clostridia</taxon>
        <taxon>Lachnospirales</taxon>
        <taxon>Lachnospiraceae</taxon>
        <taxon>Roseburia</taxon>
    </lineage>
</organism>
<dbReference type="Proteomes" id="UP000283492">
    <property type="component" value="Unassembled WGS sequence"/>
</dbReference>
<sequence>MNKKYKAIFFDWDGTAVTSRTAPVEDAVVAMKPLLQQGTKLVIVSGTTYDKIAGGKFHTYFTEEEQKNLFFGLGRGAYNYQITDDRPEIFASMIPDQEGLLKIHDICYAIHVKLLWEYGLKTDIVFSRPNYCKIDLMVENDRGGQLFMQGDEVEHLRQILKQHGIESGLKELIGIAEQTGEKFGQRVSATCDAKYLEVGISCKSDNVDVFLERF</sequence>
<dbReference type="EMBL" id="QSFX01000059">
    <property type="protein sequence ID" value="RHA82316.1"/>
    <property type="molecule type" value="Genomic_DNA"/>
</dbReference>
<protein>
    <submittedName>
        <fullName evidence="1">HAD family hydrolase</fullName>
    </submittedName>
</protein>
<dbReference type="CDD" id="cd01427">
    <property type="entry name" value="HAD_like"/>
    <property type="match status" value="1"/>
</dbReference>
<dbReference type="InterPro" id="IPR036412">
    <property type="entry name" value="HAD-like_sf"/>
</dbReference>
<keyword evidence="1" id="KW-0378">Hydrolase</keyword>
<dbReference type="Gene3D" id="3.40.50.1000">
    <property type="entry name" value="HAD superfamily/HAD-like"/>
    <property type="match status" value="1"/>
</dbReference>
<name>A0A3R6EPB1_9FIRM</name>
<dbReference type="RefSeq" id="WP_118583873.1">
    <property type="nucleotide sequence ID" value="NZ_CABJFX010000059.1"/>
</dbReference>
<accession>A0A3R6EPB1</accession>
<evidence type="ECO:0000313" key="1">
    <source>
        <dbReference type="EMBL" id="RHA82316.1"/>
    </source>
</evidence>
<dbReference type="GO" id="GO:0016787">
    <property type="term" value="F:hydrolase activity"/>
    <property type="evidence" value="ECO:0007669"/>
    <property type="project" value="UniProtKB-KW"/>
</dbReference>
<feature type="non-terminal residue" evidence="1">
    <location>
        <position position="214"/>
    </location>
</feature>
<gene>
    <name evidence="1" type="ORF">DW914_18475</name>
</gene>